<dbReference type="InterPro" id="IPR029071">
    <property type="entry name" value="Ubiquitin-like_domsf"/>
</dbReference>
<feature type="region of interest" description="Disordered" evidence="1">
    <location>
        <begin position="839"/>
        <end position="973"/>
    </location>
</feature>
<feature type="region of interest" description="Disordered" evidence="1">
    <location>
        <begin position="704"/>
        <end position="731"/>
    </location>
</feature>
<feature type="region of interest" description="Disordered" evidence="1">
    <location>
        <begin position="651"/>
        <end position="681"/>
    </location>
</feature>
<feature type="region of interest" description="Disordered" evidence="1">
    <location>
        <begin position="789"/>
        <end position="821"/>
    </location>
</feature>
<dbReference type="OrthoDB" id="43122at2759"/>
<feature type="region of interest" description="Disordered" evidence="1">
    <location>
        <begin position="1"/>
        <end position="41"/>
    </location>
</feature>
<feature type="region of interest" description="Disordered" evidence="1">
    <location>
        <begin position="748"/>
        <end position="772"/>
    </location>
</feature>
<dbReference type="AlphaFoldDB" id="A0A8H4PV60"/>
<feature type="compositionally biased region" description="Pro residues" evidence="1">
    <location>
        <begin position="13"/>
        <end position="31"/>
    </location>
</feature>
<feature type="region of interest" description="Disordered" evidence="1">
    <location>
        <begin position="56"/>
        <end position="177"/>
    </location>
</feature>
<dbReference type="Gene3D" id="2.30.29.30">
    <property type="entry name" value="Pleckstrin-homology domain (PH domain)/Phosphotyrosine-binding domain (PTB)"/>
    <property type="match status" value="1"/>
</dbReference>
<dbReference type="Gene3D" id="3.10.20.90">
    <property type="entry name" value="Phosphatidylinositol 3-kinase Catalytic Subunit, Chain A, domain 1"/>
    <property type="match status" value="1"/>
</dbReference>
<dbReference type="EMBL" id="JAAVMX010000003">
    <property type="protein sequence ID" value="KAF4511075.1"/>
    <property type="molecule type" value="Genomic_DNA"/>
</dbReference>
<sequence>MVEGPGSVSAPVVPCPAVPEPLTAPPPPPKPAISRYRSLRGKSVSTLRPFDIFRSSSSTAAASSSAAASTSSSSSSTNNTNKTPPNTLSASSSSSNDNDDDNRRGSQGSASLHRRSKTLTDVALSPSSHAARQPPSPLPDFPPTPALSPRPVVNATLKPSLTALESPKPPVDSVKESKETLLKNAAASAYRLAAAVSIADTIPDSRKTTAVPTTASTGLGEELNRDGGNVRPGDNNKAKTNHADDDDKNNRKPDAIANKPPTPATRLQKEAHRPEPPSPGQPKEQQPDEKDEAALLAERLEAETDRILAEQKKLDFARLQSKLVTPPPKPSRRPLLDTFALFARGRRSNAKHPSQPGTPSTISPSIFSPALAGSSLFSRNSSVDGSLRMSFIEPGGKGIVPQFDAPASAINGGERRVIVRCLSSTITLPFTAETSSVDIVVSSAEKTNHVITPTTCVVTECYFMLGLERPLRRYERVRDVLNSWDNDEQNSLLILPCDSPKDDRGLDLDSVPRTNDPPPGFCVQLHHSARPGKWNKRWITLLDSGQVFASKRADASPLDKDSIALCHLSDFDIYSPKDSEMRRNLKPPKKFCYAIKSQQKTNVFPNGENFVHFFCTDDDKLASRFYDLVHGWRSWYLVNRLVDLARKEKPPQITHSPLLGGKDAGKSTDKGPRVSIDETSYRTEEPLMDVSGFKVPDIPRIDTTLTKQSFRDSPRPRGSASPQSETSEKEREFFAGGLLGDTYDKRKQEEVASAHSRGHDAKAADGPFTEGPSLLNGRVSAAAAVAAERSEPKSWFPSAAEHSARARGQSGPSVNRRPMTADAAAQLRREKQYYHHQPQPLLSFGNGFPEPPRFRDPHGGHGPRHAAGQPLINFATGGPSQMHNAPPQHAMSRRGVSGPSPGAPMPPPGARGRSRSAIGPGSVGGGRRFSPEELPPVPALPNRSGRRDRFGEGHYGGGGPSARHAEPLVNRAR</sequence>
<feature type="compositionally biased region" description="Basic and acidic residues" evidence="1">
    <location>
        <begin position="663"/>
        <end position="681"/>
    </location>
</feature>
<dbReference type="PANTHER" id="PTHR38700:SF1">
    <property type="entry name" value="PH DOMAIN-CONTAINING PROTEIN"/>
    <property type="match status" value="1"/>
</dbReference>
<dbReference type="SUPFAM" id="SSF54236">
    <property type="entry name" value="Ubiquitin-like"/>
    <property type="match status" value="1"/>
</dbReference>
<evidence type="ECO:0000256" key="1">
    <source>
        <dbReference type="SAM" id="MobiDB-lite"/>
    </source>
</evidence>
<feature type="compositionally biased region" description="Pro residues" evidence="1">
    <location>
        <begin position="134"/>
        <end position="148"/>
    </location>
</feature>
<feature type="compositionally biased region" description="Polar residues" evidence="1">
    <location>
        <begin position="78"/>
        <end position="90"/>
    </location>
</feature>
<dbReference type="PANTHER" id="PTHR38700">
    <property type="entry name" value="YALI0E22418P"/>
    <property type="match status" value="1"/>
</dbReference>
<evidence type="ECO:0000313" key="2">
    <source>
        <dbReference type="EMBL" id="KAF4511075.1"/>
    </source>
</evidence>
<feature type="region of interest" description="Disordered" evidence="1">
    <location>
        <begin position="198"/>
        <end position="291"/>
    </location>
</feature>
<comment type="caution">
    <text evidence="2">The sequence shown here is derived from an EMBL/GenBank/DDBJ whole genome shotgun (WGS) entry which is preliminary data.</text>
</comment>
<evidence type="ECO:0000313" key="3">
    <source>
        <dbReference type="Proteomes" id="UP000557566"/>
    </source>
</evidence>
<gene>
    <name evidence="2" type="ORF">G6O67_002908</name>
</gene>
<name>A0A8H4PV60_9HYPO</name>
<feature type="compositionally biased region" description="Low complexity" evidence="1">
    <location>
        <begin position="1"/>
        <end position="12"/>
    </location>
</feature>
<protein>
    <recommendedName>
        <fullName evidence="4">PH domain-containing protein</fullName>
    </recommendedName>
</protein>
<proteinExistence type="predicted"/>
<dbReference type="Proteomes" id="UP000557566">
    <property type="component" value="Unassembled WGS sequence"/>
</dbReference>
<organism evidence="2 3">
    <name type="scientific">Ophiocordyceps sinensis</name>
    <dbReference type="NCBI Taxonomy" id="72228"/>
    <lineage>
        <taxon>Eukaryota</taxon>
        <taxon>Fungi</taxon>
        <taxon>Dikarya</taxon>
        <taxon>Ascomycota</taxon>
        <taxon>Pezizomycotina</taxon>
        <taxon>Sordariomycetes</taxon>
        <taxon>Hypocreomycetidae</taxon>
        <taxon>Hypocreales</taxon>
        <taxon>Ophiocordycipitaceae</taxon>
        <taxon>Ophiocordyceps</taxon>
    </lineage>
</organism>
<feature type="compositionally biased region" description="Basic and acidic residues" evidence="1">
    <location>
        <begin position="748"/>
        <end position="763"/>
    </location>
</feature>
<feature type="compositionally biased region" description="Low complexity" evidence="1">
    <location>
        <begin position="56"/>
        <end position="77"/>
    </location>
</feature>
<dbReference type="InterPro" id="IPR011993">
    <property type="entry name" value="PH-like_dom_sf"/>
</dbReference>
<feature type="compositionally biased region" description="Basic and acidic residues" evidence="1">
    <location>
        <begin position="234"/>
        <end position="254"/>
    </location>
</feature>
<keyword evidence="3" id="KW-1185">Reference proteome</keyword>
<feature type="compositionally biased region" description="Polar residues" evidence="1">
    <location>
        <begin position="208"/>
        <end position="217"/>
    </location>
</feature>
<reference evidence="2 3" key="1">
    <citation type="journal article" date="2020" name="Genome Biol. Evol.">
        <title>A new high-quality draft genome assembly of the Chinese cordyceps Ophiocordyceps sinensis.</title>
        <authorList>
            <person name="Shu R."/>
            <person name="Zhang J."/>
            <person name="Meng Q."/>
            <person name="Zhang H."/>
            <person name="Zhou G."/>
            <person name="Li M."/>
            <person name="Wu P."/>
            <person name="Zhao Y."/>
            <person name="Chen C."/>
            <person name="Qin Q."/>
        </authorList>
    </citation>
    <scope>NUCLEOTIDE SEQUENCE [LARGE SCALE GENOMIC DNA]</scope>
    <source>
        <strain evidence="2 3">IOZ07</strain>
    </source>
</reference>
<evidence type="ECO:0008006" key="4">
    <source>
        <dbReference type="Google" id="ProtNLM"/>
    </source>
</evidence>
<accession>A0A8H4PV60</accession>